<keyword evidence="2" id="KW-1185">Reference proteome</keyword>
<evidence type="ECO:0008006" key="3">
    <source>
        <dbReference type="Google" id="ProtNLM"/>
    </source>
</evidence>
<dbReference type="AlphaFoldDB" id="A0A6B2HB54"/>
<evidence type="ECO:0000313" key="1">
    <source>
        <dbReference type="EMBL" id="NDK57640.1"/>
    </source>
</evidence>
<organism evidence="1 2">
    <name type="scientific">Pontibacter fetidus</name>
    <dbReference type="NCBI Taxonomy" id="2700082"/>
    <lineage>
        <taxon>Bacteria</taxon>
        <taxon>Pseudomonadati</taxon>
        <taxon>Bacteroidota</taxon>
        <taxon>Cytophagia</taxon>
        <taxon>Cytophagales</taxon>
        <taxon>Hymenobacteraceae</taxon>
        <taxon>Pontibacter</taxon>
    </lineage>
</organism>
<accession>A0A6B2HB54</accession>
<comment type="caution">
    <text evidence="1">The sequence shown here is derived from an EMBL/GenBank/DDBJ whole genome shotgun (WGS) entry which is preliminary data.</text>
</comment>
<dbReference type="SUPFAM" id="SSF50956">
    <property type="entry name" value="Thermostable phytase (3-phytase)"/>
    <property type="match status" value="1"/>
</dbReference>
<dbReference type="InterPro" id="IPR015943">
    <property type="entry name" value="WD40/YVTN_repeat-like_dom_sf"/>
</dbReference>
<gene>
    <name evidence="1" type="ORF">GWO68_17070</name>
</gene>
<name>A0A6B2HB54_9BACT</name>
<proteinExistence type="predicted"/>
<sequence length="286" mass="32122">MKLMIKIFIVFASILAIAIYFFRDQETPAGTVTNSNASEGNFETLAPLPTEVKESSGIESMPDQGHYITHNDANNKPYLYEIDEKGKLVKTYKLRLPNVDWEDLTRDTNGNLYISDTGNNNNKRRELAIYKTSFQDLQKPQAIRFTYQDQKGKSSKKDKKSYDCEALFWYDGNLYLLTKDRNGENKARIYQLPDTPGNHIAKPIGSIAMKEPVTSAAISPDAGTIALLSEGKIHLYRNVSSPETFYEGDAEEITLTGAGQTEAITFKDDNTLILTSEGGSLFRYKL</sequence>
<evidence type="ECO:0000313" key="2">
    <source>
        <dbReference type="Proteomes" id="UP000478546"/>
    </source>
</evidence>
<dbReference type="Proteomes" id="UP000478546">
    <property type="component" value="Unassembled WGS sequence"/>
</dbReference>
<reference evidence="1 2" key="1">
    <citation type="submission" date="2020-01" db="EMBL/GenBank/DDBJ databases">
        <authorList>
            <person name="Kim M.K."/>
        </authorList>
    </citation>
    <scope>NUCLEOTIDE SEQUENCE [LARGE SCALE GENOMIC DNA]</scope>
    <source>
        <strain evidence="1 2">BT213</strain>
    </source>
</reference>
<protein>
    <recommendedName>
        <fullName evidence="3">SdiA-regulated protein</fullName>
    </recommendedName>
</protein>
<dbReference type="EMBL" id="JAAEAA010000032">
    <property type="protein sequence ID" value="NDK57640.1"/>
    <property type="molecule type" value="Genomic_DNA"/>
</dbReference>
<dbReference type="Gene3D" id="2.130.10.10">
    <property type="entry name" value="YVTN repeat-like/Quinoprotein amine dehydrogenase"/>
    <property type="match status" value="1"/>
</dbReference>
<dbReference type="RefSeq" id="WP_162347698.1">
    <property type="nucleotide sequence ID" value="NZ_JAAEAA010000032.1"/>
</dbReference>